<dbReference type="InterPro" id="IPR004167">
    <property type="entry name" value="PSBD"/>
</dbReference>
<feature type="domain" description="Peripheral subunit-binding (PSBD)" evidence="8">
    <location>
        <begin position="129"/>
        <end position="166"/>
    </location>
</feature>
<keyword evidence="5 6" id="KW-0012">Acyltransferase</keyword>
<dbReference type="Pfam" id="PF00364">
    <property type="entry name" value="Biotin_lipoyl"/>
    <property type="match status" value="1"/>
</dbReference>
<dbReference type="Proteomes" id="UP000241848">
    <property type="component" value="Unassembled WGS sequence"/>
</dbReference>
<dbReference type="InterPro" id="IPR036625">
    <property type="entry name" value="E3-bd_dom_sf"/>
</dbReference>
<dbReference type="GO" id="GO:0005737">
    <property type="term" value="C:cytoplasm"/>
    <property type="evidence" value="ECO:0007669"/>
    <property type="project" value="TreeGrafter"/>
</dbReference>
<dbReference type="SUPFAM" id="SSF51230">
    <property type="entry name" value="Single hybrid motif"/>
    <property type="match status" value="1"/>
</dbReference>
<reference evidence="9 10" key="1">
    <citation type="journal article" date="2014" name="BMC Genomics">
        <title>Comparison of environmental and isolate Sulfobacillus genomes reveals diverse carbon, sulfur, nitrogen, and hydrogen metabolisms.</title>
        <authorList>
            <person name="Justice N.B."/>
            <person name="Norman A."/>
            <person name="Brown C.T."/>
            <person name="Singh A."/>
            <person name="Thomas B.C."/>
            <person name="Banfield J.F."/>
        </authorList>
    </citation>
    <scope>NUCLEOTIDE SEQUENCE [LARGE SCALE GENOMIC DNA]</scope>
    <source>
        <strain evidence="9">AMDSBA3</strain>
    </source>
</reference>
<dbReference type="InterPro" id="IPR000089">
    <property type="entry name" value="Biotin_lipoyl"/>
</dbReference>
<dbReference type="EMBL" id="PXYV01000003">
    <property type="protein sequence ID" value="PSR23740.1"/>
    <property type="molecule type" value="Genomic_DNA"/>
</dbReference>
<dbReference type="AlphaFoldDB" id="A0A2T2WNC9"/>
<feature type="domain" description="Lipoyl-binding" evidence="7">
    <location>
        <begin position="2"/>
        <end position="77"/>
    </location>
</feature>
<organism evidence="9 10">
    <name type="scientific">Sulfobacillus acidophilus</name>
    <dbReference type="NCBI Taxonomy" id="53633"/>
    <lineage>
        <taxon>Bacteria</taxon>
        <taxon>Bacillati</taxon>
        <taxon>Bacillota</taxon>
        <taxon>Clostridia</taxon>
        <taxon>Eubacteriales</taxon>
        <taxon>Clostridiales Family XVII. Incertae Sedis</taxon>
        <taxon>Sulfobacillus</taxon>
    </lineage>
</organism>
<dbReference type="InterPro" id="IPR011053">
    <property type="entry name" value="Single_hybrid_motif"/>
</dbReference>
<dbReference type="GO" id="GO:0016787">
    <property type="term" value="F:hydrolase activity"/>
    <property type="evidence" value="ECO:0007669"/>
    <property type="project" value="UniProtKB-KW"/>
</dbReference>
<dbReference type="PANTHER" id="PTHR43178">
    <property type="entry name" value="DIHYDROLIPOAMIDE ACETYLTRANSFERASE COMPONENT OF PYRUVATE DEHYDROGENASE COMPLEX"/>
    <property type="match status" value="1"/>
</dbReference>
<dbReference type="Pfam" id="PF00198">
    <property type="entry name" value="2-oxoacid_dh"/>
    <property type="match status" value="1"/>
</dbReference>
<gene>
    <name evidence="9" type="ORF">C7B45_01610</name>
</gene>
<dbReference type="Gene3D" id="2.40.50.100">
    <property type="match status" value="1"/>
</dbReference>
<dbReference type="EC" id="2.3.1.-" evidence="6"/>
<evidence type="ECO:0000313" key="10">
    <source>
        <dbReference type="Proteomes" id="UP000241848"/>
    </source>
</evidence>
<dbReference type="InterPro" id="IPR023213">
    <property type="entry name" value="CAT-like_dom_sf"/>
</dbReference>
<dbReference type="GO" id="GO:0031405">
    <property type="term" value="F:lipoic acid binding"/>
    <property type="evidence" value="ECO:0007669"/>
    <property type="project" value="TreeGrafter"/>
</dbReference>
<comment type="similarity">
    <text evidence="2 6">Belongs to the 2-oxoacid dehydrogenase family.</text>
</comment>
<dbReference type="PANTHER" id="PTHR43178:SF5">
    <property type="entry name" value="LIPOAMIDE ACYLTRANSFERASE COMPONENT OF BRANCHED-CHAIN ALPHA-KETO ACID DEHYDROGENASE COMPLEX, MITOCHONDRIAL"/>
    <property type="match status" value="1"/>
</dbReference>
<keyword evidence="4 6" id="KW-0450">Lipoyl</keyword>
<evidence type="ECO:0000256" key="2">
    <source>
        <dbReference type="ARBA" id="ARBA00007317"/>
    </source>
</evidence>
<keyword evidence="3 6" id="KW-0808">Transferase</keyword>
<evidence type="ECO:0000256" key="1">
    <source>
        <dbReference type="ARBA" id="ARBA00001938"/>
    </source>
</evidence>
<comment type="caution">
    <text evidence="9">The sequence shown here is derived from an EMBL/GenBank/DDBJ whole genome shotgun (WGS) entry which is preliminary data.</text>
</comment>
<dbReference type="FunFam" id="3.30.559.10:FF:000007">
    <property type="entry name" value="Dihydrolipoamide acetyltransferase component of pyruvate dehydrogenase complex"/>
    <property type="match status" value="1"/>
</dbReference>
<evidence type="ECO:0000259" key="7">
    <source>
        <dbReference type="PROSITE" id="PS50968"/>
    </source>
</evidence>
<dbReference type="Gene3D" id="3.30.559.10">
    <property type="entry name" value="Chloramphenicol acetyltransferase-like domain"/>
    <property type="match status" value="1"/>
</dbReference>
<dbReference type="SUPFAM" id="SSF52777">
    <property type="entry name" value="CoA-dependent acyltransferases"/>
    <property type="match status" value="1"/>
</dbReference>
<dbReference type="CDD" id="cd06849">
    <property type="entry name" value="lipoyl_domain"/>
    <property type="match status" value="1"/>
</dbReference>
<dbReference type="InterPro" id="IPR050743">
    <property type="entry name" value="2-oxoacid_DH_E2_comp"/>
</dbReference>
<protein>
    <recommendedName>
        <fullName evidence="6">Dihydrolipoamide acetyltransferase component of pyruvate dehydrogenase complex</fullName>
        <ecNumber evidence="6">2.3.1.-</ecNumber>
    </recommendedName>
</protein>
<evidence type="ECO:0000259" key="8">
    <source>
        <dbReference type="PROSITE" id="PS51826"/>
    </source>
</evidence>
<dbReference type="InterPro" id="IPR001078">
    <property type="entry name" value="2-oxoacid_DH_actylTfrase"/>
</dbReference>
<keyword evidence="9" id="KW-0378">Hydrolase</keyword>
<dbReference type="Gene3D" id="4.10.320.10">
    <property type="entry name" value="E3-binding domain"/>
    <property type="match status" value="1"/>
</dbReference>
<dbReference type="Pfam" id="PF02817">
    <property type="entry name" value="E3_binding"/>
    <property type="match status" value="1"/>
</dbReference>
<dbReference type="SUPFAM" id="SSF47005">
    <property type="entry name" value="Peripheral subunit-binding domain of 2-oxo acid dehydrogenase complex"/>
    <property type="match status" value="1"/>
</dbReference>
<dbReference type="GO" id="GO:0016407">
    <property type="term" value="F:acetyltransferase activity"/>
    <property type="evidence" value="ECO:0007669"/>
    <property type="project" value="TreeGrafter"/>
</dbReference>
<name>A0A2T2WNC9_9FIRM</name>
<evidence type="ECO:0000256" key="3">
    <source>
        <dbReference type="ARBA" id="ARBA00022679"/>
    </source>
</evidence>
<comment type="cofactor">
    <cofactor evidence="1 6">
        <name>(R)-lipoate</name>
        <dbReference type="ChEBI" id="CHEBI:83088"/>
    </cofactor>
</comment>
<accession>A0A2T2WNC9</accession>
<dbReference type="PROSITE" id="PS50968">
    <property type="entry name" value="BIOTINYL_LIPOYL"/>
    <property type="match status" value="1"/>
</dbReference>
<sequence length="417" mass="45350">MNFFWKLPDVGEGIQEAEILAWRVEQGQIARKESPLVEIQTDKAAVEIPSPVEGVVLALNAAVGDVVKVGTVLVEFDVPAGDSSQVIGVIQSKDENNHPKEEVAISLSTGDIRGNEEFRKDSGQTYDVLASPAVRTLAREKRVDLSRVRGTGPKGRILREDVLKVSEIGGIYEKPTDLITSANVVQPTRIALRGIRRVTAERMVRSAFTAPQVSVCELADISSLAEWKNRISTVAPNNSPHLTYLPFVVKAVVGALKKFPTFNAVMDDEGQEVVLLWDYDIGIAVDTDEGLIVPIIRGADRKNIGDIAQEITELARKAHSRGLSPSELLGGTFTISNYGAVGALFATALVNYPQVAILGIGRARSQLILSEDNRVVSHLMLPVVLTFDHRVNDGGQAGRFLAYIMSRLQEPGLLFLE</sequence>
<evidence type="ECO:0000313" key="9">
    <source>
        <dbReference type="EMBL" id="PSR23740.1"/>
    </source>
</evidence>
<evidence type="ECO:0000256" key="5">
    <source>
        <dbReference type="ARBA" id="ARBA00023315"/>
    </source>
</evidence>
<evidence type="ECO:0000256" key="4">
    <source>
        <dbReference type="ARBA" id="ARBA00022823"/>
    </source>
</evidence>
<proteinExistence type="inferred from homology"/>
<evidence type="ECO:0000256" key="6">
    <source>
        <dbReference type="RuleBase" id="RU003423"/>
    </source>
</evidence>
<dbReference type="PROSITE" id="PS51826">
    <property type="entry name" value="PSBD"/>
    <property type="match status" value="1"/>
</dbReference>